<reference evidence="1 2" key="1">
    <citation type="journal article" date="2011" name="J. Bacteriol.">
        <title>Genome sequence of the verrucomicrobium Opitutus terrae PB90-1, an abundant inhabitant of rice paddy soil ecosystems.</title>
        <authorList>
            <person name="van Passel M.W."/>
            <person name="Kant R."/>
            <person name="Palva A."/>
            <person name="Copeland A."/>
            <person name="Lucas S."/>
            <person name="Lapidus A."/>
            <person name="Glavina del Rio T."/>
            <person name="Pitluck S."/>
            <person name="Goltsman E."/>
            <person name="Clum A."/>
            <person name="Sun H."/>
            <person name="Schmutz J."/>
            <person name="Larimer F.W."/>
            <person name="Land M.L."/>
            <person name="Hauser L."/>
            <person name="Kyrpides N."/>
            <person name="Mikhailova N."/>
            <person name="Richardson P.P."/>
            <person name="Janssen P.H."/>
            <person name="de Vos W.M."/>
            <person name="Smidt H."/>
        </authorList>
    </citation>
    <scope>NUCLEOTIDE SEQUENCE [LARGE SCALE GENOMIC DNA]</scope>
    <source>
        <strain evidence="2">DSM 11246 / JCM 15787 / PB90-1</strain>
    </source>
</reference>
<accession>B1ZUA3</accession>
<organism evidence="1 2">
    <name type="scientific">Opitutus terrae (strain DSM 11246 / JCM 15787 / PB90-1)</name>
    <dbReference type="NCBI Taxonomy" id="452637"/>
    <lineage>
        <taxon>Bacteria</taxon>
        <taxon>Pseudomonadati</taxon>
        <taxon>Verrucomicrobiota</taxon>
        <taxon>Opitutia</taxon>
        <taxon>Opitutales</taxon>
        <taxon>Opitutaceae</taxon>
        <taxon>Opitutus</taxon>
    </lineage>
</organism>
<dbReference type="RefSeq" id="WP_012376194.1">
    <property type="nucleotide sequence ID" value="NC_010571.1"/>
</dbReference>
<evidence type="ECO:0000313" key="2">
    <source>
        <dbReference type="Proteomes" id="UP000007013"/>
    </source>
</evidence>
<proteinExistence type="predicted"/>
<gene>
    <name evidence="1" type="ordered locus">Oter_3388</name>
</gene>
<sequence>MSNHRHSQRDRASLRDQRDPAAVDWYLQQRITDLLRLGFARRRQRHAQRQPHFALR</sequence>
<dbReference type="AlphaFoldDB" id="B1ZUA3"/>
<dbReference type="EMBL" id="CP001032">
    <property type="protein sequence ID" value="ACB76665.1"/>
    <property type="molecule type" value="Genomic_DNA"/>
</dbReference>
<protein>
    <submittedName>
        <fullName evidence="1">Uncharacterized protein</fullName>
    </submittedName>
</protein>
<evidence type="ECO:0000313" key="1">
    <source>
        <dbReference type="EMBL" id="ACB76665.1"/>
    </source>
</evidence>
<dbReference type="Proteomes" id="UP000007013">
    <property type="component" value="Chromosome"/>
</dbReference>
<dbReference type="HOGENOM" id="CLU_3009868_0_0_0"/>
<name>B1ZUA3_OPITP</name>
<dbReference type="KEGG" id="ote:Oter_3388"/>
<dbReference type="STRING" id="452637.Oter_3388"/>
<keyword evidence="2" id="KW-1185">Reference proteome</keyword>